<sequence length="326" mass="34185">MPLVLPMPPAGPASRKPARKASSAAACPAGVDLVDVAGTARKPPARKTPARKTSARKPHEEEVAERKSPPEVALAVAAVHQDPPEVEIGLVMPPTSDEGKPPSYDSCFRCSECSDATSSSTGRKTQLHSATSPSNAVAYVLSTNDVGPLAQDIQAASTQGFNMEQAIKSVALSMEGALQFSSSGRASLNTQSFAFNLSKALVQHAIKDFGMNPGAVFGLVSGYKSLNGNRKFLENGDGLKALFKNEFTHQAIHLAGFSPSKSPSKNPSKNPSKKRASSRRAGEASSGGLAPPQKKHKGPVKILPRLHPDDSDYSDGDSDCDEGDSD</sequence>
<name>K0SYB6_THAOC</name>
<organism evidence="2 3">
    <name type="scientific">Thalassiosira oceanica</name>
    <name type="common">Marine diatom</name>
    <dbReference type="NCBI Taxonomy" id="159749"/>
    <lineage>
        <taxon>Eukaryota</taxon>
        <taxon>Sar</taxon>
        <taxon>Stramenopiles</taxon>
        <taxon>Ochrophyta</taxon>
        <taxon>Bacillariophyta</taxon>
        <taxon>Coscinodiscophyceae</taxon>
        <taxon>Thalassiosirophycidae</taxon>
        <taxon>Thalassiosirales</taxon>
        <taxon>Thalassiosiraceae</taxon>
        <taxon>Thalassiosira</taxon>
    </lineage>
</organism>
<evidence type="ECO:0000256" key="1">
    <source>
        <dbReference type="SAM" id="MobiDB-lite"/>
    </source>
</evidence>
<feature type="region of interest" description="Disordered" evidence="1">
    <location>
        <begin position="1"/>
        <end position="71"/>
    </location>
</feature>
<feature type="compositionally biased region" description="Basic residues" evidence="1">
    <location>
        <begin position="43"/>
        <end position="56"/>
    </location>
</feature>
<evidence type="ECO:0000313" key="2">
    <source>
        <dbReference type="EMBL" id="EJK69974.1"/>
    </source>
</evidence>
<dbReference type="EMBL" id="AGNL01009266">
    <property type="protein sequence ID" value="EJK69974.1"/>
    <property type="molecule type" value="Genomic_DNA"/>
</dbReference>
<dbReference type="Proteomes" id="UP000266841">
    <property type="component" value="Unassembled WGS sequence"/>
</dbReference>
<feature type="compositionally biased region" description="Basic and acidic residues" evidence="1">
    <location>
        <begin position="57"/>
        <end position="69"/>
    </location>
</feature>
<proteinExistence type="predicted"/>
<feature type="compositionally biased region" description="Acidic residues" evidence="1">
    <location>
        <begin position="311"/>
        <end position="326"/>
    </location>
</feature>
<feature type="compositionally biased region" description="Pro residues" evidence="1">
    <location>
        <begin position="1"/>
        <end position="11"/>
    </location>
</feature>
<comment type="caution">
    <text evidence="2">The sequence shown here is derived from an EMBL/GenBank/DDBJ whole genome shotgun (WGS) entry which is preliminary data.</text>
</comment>
<gene>
    <name evidence="2" type="ORF">THAOC_08711</name>
</gene>
<reference evidence="2 3" key="1">
    <citation type="journal article" date="2012" name="Genome Biol.">
        <title>Genome and low-iron response of an oceanic diatom adapted to chronic iron limitation.</title>
        <authorList>
            <person name="Lommer M."/>
            <person name="Specht M."/>
            <person name="Roy A.S."/>
            <person name="Kraemer L."/>
            <person name="Andreson R."/>
            <person name="Gutowska M.A."/>
            <person name="Wolf J."/>
            <person name="Bergner S.V."/>
            <person name="Schilhabel M.B."/>
            <person name="Klostermeier U.C."/>
            <person name="Beiko R.G."/>
            <person name="Rosenstiel P."/>
            <person name="Hippler M."/>
            <person name="Laroche J."/>
        </authorList>
    </citation>
    <scope>NUCLEOTIDE SEQUENCE [LARGE SCALE GENOMIC DNA]</scope>
    <source>
        <strain evidence="2 3">CCMP1005</strain>
    </source>
</reference>
<dbReference type="AlphaFoldDB" id="K0SYB6"/>
<feature type="compositionally biased region" description="Low complexity" evidence="1">
    <location>
        <begin position="12"/>
        <end position="29"/>
    </location>
</feature>
<protein>
    <submittedName>
        <fullName evidence="2">Uncharacterized protein</fullName>
    </submittedName>
</protein>
<keyword evidence="3" id="KW-1185">Reference proteome</keyword>
<feature type="compositionally biased region" description="Low complexity" evidence="1">
    <location>
        <begin position="258"/>
        <end position="270"/>
    </location>
</feature>
<evidence type="ECO:0000313" key="3">
    <source>
        <dbReference type="Proteomes" id="UP000266841"/>
    </source>
</evidence>
<accession>K0SYB6</accession>
<feature type="region of interest" description="Disordered" evidence="1">
    <location>
        <begin position="255"/>
        <end position="326"/>
    </location>
</feature>